<evidence type="ECO:0008006" key="5">
    <source>
        <dbReference type="Google" id="ProtNLM"/>
    </source>
</evidence>
<keyword evidence="1" id="KW-0732">Signal</keyword>
<dbReference type="PANTHER" id="PTHR47976:SF15">
    <property type="entry name" value="G-TYPE LECTIN S-RECEPTOR-LIKE SERINE_THREONINE-PROTEIN KINASE RLK1"/>
    <property type="match status" value="1"/>
</dbReference>
<organism evidence="3 4">
    <name type="scientific">Hibiscus syriacus</name>
    <name type="common">Rose of Sharon</name>
    <dbReference type="NCBI Taxonomy" id="106335"/>
    <lineage>
        <taxon>Eukaryota</taxon>
        <taxon>Viridiplantae</taxon>
        <taxon>Streptophyta</taxon>
        <taxon>Embryophyta</taxon>
        <taxon>Tracheophyta</taxon>
        <taxon>Spermatophyta</taxon>
        <taxon>Magnoliopsida</taxon>
        <taxon>eudicotyledons</taxon>
        <taxon>Gunneridae</taxon>
        <taxon>Pentapetalae</taxon>
        <taxon>rosids</taxon>
        <taxon>malvids</taxon>
        <taxon>Malvales</taxon>
        <taxon>Malvaceae</taxon>
        <taxon>Malvoideae</taxon>
        <taxon>Hibiscus</taxon>
    </lineage>
</organism>
<dbReference type="EMBL" id="VEPZ02000835">
    <property type="protein sequence ID" value="KAE8716981.1"/>
    <property type="molecule type" value="Genomic_DNA"/>
</dbReference>
<accession>A0A6A3BM88</accession>
<protein>
    <recommendedName>
        <fullName evidence="5">Apple domain-containing protein</fullName>
    </recommendedName>
</protein>
<keyword evidence="4" id="KW-1185">Reference proteome</keyword>
<dbReference type="Proteomes" id="UP000436088">
    <property type="component" value="Unassembled WGS sequence"/>
</dbReference>
<sequence>MAELRPPEGYLAADSGPFYTGDSNDAAKESNSSYRLIFGESGQVTGVENWTTVWSKPDNICNRVGDLGSGACEFNSICSLNENRRPTCRCPQGLSLLDPDDKYGSCKPDVELDCREDGRGPMEDLYGITVTLNTDCPGSINDHEKLHPYDEQNCETACLRDCMCTVAIWNDDNCWKKKLQFTNGRDDDRFTVKALIKIAKGDRTPSSLNLSNADEDEEKNKGTLITVSTLLGTSMFVNFALVGAFCLGFSPFTRKNCPKFSKLDWRRRICRFSPTNGLQKPQMVSTKSLEEEPLALFTKEN</sequence>
<evidence type="ECO:0000256" key="2">
    <source>
        <dbReference type="SAM" id="Phobius"/>
    </source>
</evidence>
<keyword evidence="2" id="KW-0812">Transmembrane</keyword>
<comment type="caution">
    <text evidence="3">The sequence shown here is derived from an EMBL/GenBank/DDBJ whole genome shotgun (WGS) entry which is preliminary data.</text>
</comment>
<dbReference type="PANTHER" id="PTHR47976">
    <property type="entry name" value="G-TYPE LECTIN S-RECEPTOR-LIKE SERINE/THREONINE-PROTEIN KINASE SD2-5"/>
    <property type="match status" value="1"/>
</dbReference>
<evidence type="ECO:0000256" key="1">
    <source>
        <dbReference type="ARBA" id="ARBA00022729"/>
    </source>
</evidence>
<keyword evidence="2" id="KW-0472">Membrane</keyword>
<name>A0A6A3BM88_HIBSY</name>
<dbReference type="InterPro" id="IPR051343">
    <property type="entry name" value="G-type_lectin_kinases/EP1-like"/>
</dbReference>
<reference evidence="3" key="1">
    <citation type="submission" date="2019-09" db="EMBL/GenBank/DDBJ databases">
        <title>Draft genome information of white flower Hibiscus syriacus.</title>
        <authorList>
            <person name="Kim Y.-M."/>
        </authorList>
    </citation>
    <scope>NUCLEOTIDE SEQUENCE [LARGE SCALE GENOMIC DNA]</scope>
    <source>
        <strain evidence="3">YM2019G1</strain>
    </source>
</reference>
<proteinExistence type="predicted"/>
<feature type="transmembrane region" description="Helical" evidence="2">
    <location>
        <begin position="230"/>
        <end position="252"/>
    </location>
</feature>
<gene>
    <name evidence="3" type="ORF">F3Y22_tig00110076pilonHSYRG00005</name>
</gene>
<dbReference type="AlphaFoldDB" id="A0A6A3BM88"/>
<keyword evidence="2" id="KW-1133">Transmembrane helix</keyword>
<evidence type="ECO:0000313" key="4">
    <source>
        <dbReference type="Proteomes" id="UP000436088"/>
    </source>
</evidence>
<evidence type="ECO:0000313" key="3">
    <source>
        <dbReference type="EMBL" id="KAE8716981.1"/>
    </source>
</evidence>